<proteinExistence type="predicted"/>
<dbReference type="GO" id="GO:0003824">
    <property type="term" value="F:catalytic activity"/>
    <property type="evidence" value="ECO:0007669"/>
    <property type="project" value="UniProtKB-ARBA"/>
</dbReference>
<comment type="caution">
    <text evidence="5">The sequence shown here is derived from an EMBL/GenBank/DDBJ whole genome shotgun (WGS) entry which is preliminary data.</text>
</comment>
<dbReference type="Gene3D" id="2.60.40.10">
    <property type="entry name" value="Immunoglobulins"/>
    <property type="match status" value="1"/>
</dbReference>
<evidence type="ECO:0000259" key="4">
    <source>
        <dbReference type="PROSITE" id="PS50887"/>
    </source>
</evidence>
<dbReference type="PANTHER" id="PTHR44757:SF2">
    <property type="entry name" value="BIOFILM ARCHITECTURE MAINTENANCE PROTEIN MBAA"/>
    <property type="match status" value="1"/>
</dbReference>
<protein>
    <recommendedName>
        <fullName evidence="7">Diguanylate cyclase</fullName>
    </recommendedName>
</protein>
<dbReference type="STRING" id="1628148.BI198_03730"/>
<dbReference type="InterPro" id="IPR011110">
    <property type="entry name" value="Reg_prop"/>
</dbReference>
<name>A0A1E7Q3K1_9GAMM</name>
<dbReference type="PROSITE" id="PS50883">
    <property type="entry name" value="EAL"/>
    <property type="match status" value="1"/>
</dbReference>
<dbReference type="Gene3D" id="3.30.70.270">
    <property type="match status" value="1"/>
</dbReference>
<dbReference type="InterPro" id="IPR015943">
    <property type="entry name" value="WD40/YVTN_repeat-like_dom_sf"/>
</dbReference>
<dbReference type="InterPro" id="IPR029787">
    <property type="entry name" value="Nucleotide_cyclase"/>
</dbReference>
<dbReference type="Gene3D" id="3.20.20.450">
    <property type="entry name" value="EAL domain"/>
    <property type="match status" value="1"/>
</dbReference>
<dbReference type="OrthoDB" id="9804951at2"/>
<evidence type="ECO:0000313" key="5">
    <source>
        <dbReference type="EMBL" id="OEY68772.1"/>
    </source>
</evidence>
<dbReference type="InterPro" id="IPR043128">
    <property type="entry name" value="Rev_trsase/Diguanyl_cyclase"/>
</dbReference>
<dbReference type="InterPro" id="IPR052155">
    <property type="entry name" value="Biofilm_reg_signaling"/>
</dbReference>
<sequence length="1251" mass="140767">MSVIAFEHNSLDFRFKSLGLNDGLPSTEILQTFQQSNGFMWFATDRGASRYDGKNFKHFHYSPGNDFHISNNFVTAITEDNQGNIWLATEFGLNRINNEGKVTVFTDTNVQQTGLASTWIQSVYSDSKGRLWVANSKATQIYNPGLNRFETIPLKQKAILDEEKNWANVFILKEDNAGNILSSDLHGLLIFDENDKEFHRLTSTSIESSQLIGSYISAVEPLKNGLVAVGTEQNGLFIIDFKSDSVKQIKSQLRHQNVSAILPFSDTALLIGHYSHGLSLIELSEGRHQAIEKNLFDNMSIVSNSIRNLFIDKLAQIWISTSGGVSIYSPFTNGSTVYRPKLNINGLSEKSLGGQDIYDSFYRENELWVAHEQGLDVIDLKTKLVTQNILADFVPDAKFSIFQMAVTDKGIWLALDIGLGFYHFTDKTLALYLNEQGNPYGLTKNEIYTVLPDGEGVWITGYMDVGLKYFDPKIGVVKDYLGEDSQYSIGGNYTSTKIESTINELWLATTEGVFRVNKDTGEHLMYMVGNGQNYIRARDIIEGDNGEFWVATQGAGLTKIQTQPNSWEIDTTYYSVEHGFPQNELTSLSKNGDLIWLTGTNIVISFNSKTLEVLTYPSLLNINDLSFTGNSSSIVDNVLYLGSNRGVVELNLQVIKQNNIQTTLEFTQIKAGQTVLYKGLASKRLAEDEISYADNHISFSFAALDLVNPKLNQYSFKLNGYDKNWTDPNTSSTVTYSNLSTGKYTFMVKATNSDGYWSDETLEYNFTILRPWWHFALISLILILILGSIFYLFSKKRYMRWLHTQVYVDTLTGLANRLKFNDWYDKLFNQNITFALFIIDLDYFKDVNDSYGHDVGDKYLIEAAKRMQSCIRQSDLLSRLGGDEFTVIIEQFKDNDNLVKIADKLTVALASPYAINGHEINGSASIGIAIYPDDGATSQTLFSNADSALYAAKEAGRNSVLFFNESLSKNLKRNLKIRSWFKTAIKNDEFKLFYQPKVNPKTNEIMGYEALLRCFHPVAGVISPFEVISVAEKSGDIYEIGSWIFKQACIQIKQWHNAGKLTGPVSINISAIQLTNRNFVNDIKSILIQTQAPVQFIEIELTETTLLENVEQTRETLNEIKQLGISIALDDFGVGYSSLSYLTKFPIDTLKIDRSIIINAALDATAFIVLKNIYQLALDLNIKVVAEGVETAEQLAMFNSLHQVLIQGYYYSPAVSAAEAEELNFHHKNLEKLTFNDESEIVDDSEQQDRG</sequence>
<dbReference type="InterPro" id="IPR001633">
    <property type="entry name" value="EAL_dom"/>
</dbReference>
<organism evidence="5 6">
    <name type="scientific">Rheinheimera salexigens</name>
    <dbReference type="NCBI Taxonomy" id="1628148"/>
    <lineage>
        <taxon>Bacteria</taxon>
        <taxon>Pseudomonadati</taxon>
        <taxon>Pseudomonadota</taxon>
        <taxon>Gammaproteobacteria</taxon>
        <taxon>Chromatiales</taxon>
        <taxon>Chromatiaceae</taxon>
        <taxon>Rheinheimera</taxon>
    </lineage>
</organism>
<dbReference type="Pfam" id="PF00563">
    <property type="entry name" value="EAL"/>
    <property type="match status" value="1"/>
</dbReference>
<dbReference type="SUPFAM" id="SSF55073">
    <property type="entry name" value="Nucleotide cyclase"/>
    <property type="match status" value="1"/>
</dbReference>
<dbReference type="SUPFAM" id="SSF141868">
    <property type="entry name" value="EAL domain-like"/>
    <property type="match status" value="1"/>
</dbReference>
<comment type="cofactor">
    <cofactor evidence="1">
        <name>Mg(2+)</name>
        <dbReference type="ChEBI" id="CHEBI:18420"/>
    </cofactor>
</comment>
<feature type="domain" description="GGDEF" evidence="4">
    <location>
        <begin position="832"/>
        <end position="965"/>
    </location>
</feature>
<evidence type="ECO:0000259" key="3">
    <source>
        <dbReference type="PROSITE" id="PS50883"/>
    </source>
</evidence>
<keyword evidence="6" id="KW-1185">Reference proteome</keyword>
<keyword evidence="2" id="KW-1133">Transmembrane helix</keyword>
<accession>A0A1E7Q3K1</accession>
<dbReference type="RefSeq" id="WP_070048338.1">
    <property type="nucleotide sequence ID" value="NZ_CBCSDO010000001.1"/>
</dbReference>
<dbReference type="FunFam" id="3.30.70.270:FF:000001">
    <property type="entry name" value="Diguanylate cyclase domain protein"/>
    <property type="match status" value="1"/>
</dbReference>
<dbReference type="NCBIfam" id="TIGR00254">
    <property type="entry name" value="GGDEF"/>
    <property type="match status" value="1"/>
</dbReference>
<feature type="domain" description="EAL" evidence="3">
    <location>
        <begin position="974"/>
        <end position="1228"/>
    </location>
</feature>
<dbReference type="PANTHER" id="PTHR44757">
    <property type="entry name" value="DIGUANYLATE CYCLASE DGCP"/>
    <property type="match status" value="1"/>
</dbReference>
<keyword evidence="2" id="KW-0812">Transmembrane</keyword>
<reference evidence="6" key="1">
    <citation type="submission" date="2016-09" db="EMBL/GenBank/DDBJ databases">
        <authorList>
            <person name="Wan X."/>
            <person name="Hou S."/>
        </authorList>
    </citation>
    <scope>NUCLEOTIDE SEQUENCE [LARGE SCALE GENOMIC DNA]</scope>
    <source>
        <strain evidence="6">KH87</strain>
    </source>
</reference>
<gene>
    <name evidence="5" type="ORF">BI198_03730</name>
</gene>
<dbReference type="Pfam" id="PF07495">
    <property type="entry name" value="Y_Y_Y"/>
    <property type="match status" value="1"/>
</dbReference>
<dbReference type="EMBL" id="MKEK01000001">
    <property type="protein sequence ID" value="OEY68772.1"/>
    <property type="molecule type" value="Genomic_DNA"/>
</dbReference>
<dbReference type="CDD" id="cd01949">
    <property type="entry name" value="GGDEF"/>
    <property type="match status" value="1"/>
</dbReference>
<dbReference type="PROSITE" id="PS50887">
    <property type="entry name" value="GGDEF"/>
    <property type="match status" value="1"/>
</dbReference>
<dbReference type="SMART" id="SM00052">
    <property type="entry name" value="EAL"/>
    <property type="match status" value="1"/>
</dbReference>
<keyword evidence="2" id="KW-0472">Membrane</keyword>
<dbReference type="InterPro" id="IPR011123">
    <property type="entry name" value="Y_Y_Y"/>
</dbReference>
<dbReference type="AlphaFoldDB" id="A0A1E7Q3K1"/>
<dbReference type="InterPro" id="IPR000160">
    <property type="entry name" value="GGDEF_dom"/>
</dbReference>
<dbReference type="Pfam" id="PF00990">
    <property type="entry name" value="GGDEF"/>
    <property type="match status" value="1"/>
</dbReference>
<dbReference type="SUPFAM" id="SSF63829">
    <property type="entry name" value="Calcium-dependent phosphotriesterase"/>
    <property type="match status" value="3"/>
</dbReference>
<evidence type="ECO:0008006" key="7">
    <source>
        <dbReference type="Google" id="ProtNLM"/>
    </source>
</evidence>
<dbReference type="CDD" id="cd01948">
    <property type="entry name" value="EAL"/>
    <property type="match status" value="1"/>
</dbReference>
<dbReference type="Gene3D" id="2.130.10.10">
    <property type="entry name" value="YVTN repeat-like/Quinoprotein amine dehydrogenase"/>
    <property type="match status" value="3"/>
</dbReference>
<evidence type="ECO:0000256" key="1">
    <source>
        <dbReference type="ARBA" id="ARBA00001946"/>
    </source>
</evidence>
<dbReference type="Pfam" id="PF07494">
    <property type="entry name" value="Reg_prop"/>
    <property type="match status" value="1"/>
</dbReference>
<dbReference type="InterPro" id="IPR013783">
    <property type="entry name" value="Ig-like_fold"/>
</dbReference>
<dbReference type="Proteomes" id="UP000242258">
    <property type="component" value="Unassembled WGS sequence"/>
</dbReference>
<feature type="transmembrane region" description="Helical" evidence="2">
    <location>
        <begin position="772"/>
        <end position="793"/>
    </location>
</feature>
<evidence type="ECO:0000256" key="2">
    <source>
        <dbReference type="SAM" id="Phobius"/>
    </source>
</evidence>
<dbReference type="SMART" id="SM00267">
    <property type="entry name" value="GGDEF"/>
    <property type="match status" value="1"/>
</dbReference>
<evidence type="ECO:0000313" key="6">
    <source>
        <dbReference type="Proteomes" id="UP000242258"/>
    </source>
</evidence>
<dbReference type="InterPro" id="IPR035919">
    <property type="entry name" value="EAL_sf"/>
</dbReference>